<evidence type="ECO:0000313" key="1">
    <source>
        <dbReference type="EMBL" id="ELP85934.1"/>
    </source>
</evidence>
<dbReference type="VEuPathDB" id="AmoebaDB:EIN_135180"/>
<protein>
    <recommendedName>
        <fullName evidence="3">TLDc domain-containing protein</fullName>
    </recommendedName>
</protein>
<dbReference type="EMBL" id="KB207027">
    <property type="protein sequence ID" value="ELP85934.1"/>
    <property type="molecule type" value="Genomic_DNA"/>
</dbReference>
<dbReference type="KEGG" id="eiv:EIN_135180"/>
<evidence type="ECO:0008006" key="3">
    <source>
        <dbReference type="Google" id="ProtNLM"/>
    </source>
</evidence>
<dbReference type="RefSeq" id="XP_004185280.1">
    <property type="nucleotide sequence ID" value="XM_004185232.1"/>
</dbReference>
<dbReference type="AlphaFoldDB" id="A0A0A1U303"/>
<dbReference type="Proteomes" id="UP000014680">
    <property type="component" value="Unassembled WGS sequence"/>
</dbReference>
<name>A0A0A1U303_ENTIV</name>
<evidence type="ECO:0000313" key="2">
    <source>
        <dbReference type="Proteomes" id="UP000014680"/>
    </source>
</evidence>
<keyword evidence="2" id="KW-1185">Reference proteome</keyword>
<sequence length="329" mass="37318">MSMHSNRNSSQMLSLTHRRVVSVSEPKIAPRFVAPTLLDLSKSESATSPHNRQNLIRVKDVTNRARLKRRASHDYNCNDGQLPQEFLESNSPATGTTPLILINRRKSIGAFEVEDSNSLDNSDSPRQVKEKSCTPKMTEMFNCEIDSQWSFPLSGLSKNRFDDEVSKITNTKVSTSKVCEGDISSKLQVRVPYIQFVKNTSGVVIMIEDERGLVYGFYCYQKLSPSQDLRTSEKFWKTWNWTPCEEVIFFYFSRDSKNIQFVASRENVRISVCIYTNYAAFCAIGIPVHHVAFTNTGVWGDATLSELFKVCNANVPSFGHTKHVIFAKL</sequence>
<gene>
    <name evidence="1" type="ORF">EIN_135180</name>
</gene>
<dbReference type="GeneID" id="14884953"/>
<accession>A0A0A1U303</accession>
<organism evidence="1 2">
    <name type="scientific">Entamoeba invadens IP1</name>
    <dbReference type="NCBI Taxonomy" id="370355"/>
    <lineage>
        <taxon>Eukaryota</taxon>
        <taxon>Amoebozoa</taxon>
        <taxon>Evosea</taxon>
        <taxon>Archamoebae</taxon>
        <taxon>Mastigamoebida</taxon>
        <taxon>Entamoebidae</taxon>
        <taxon>Entamoeba</taxon>
    </lineage>
</organism>
<proteinExistence type="predicted"/>
<reference evidence="1 2" key="1">
    <citation type="submission" date="2012-10" db="EMBL/GenBank/DDBJ databases">
        <authorList>
            <person name="Zafar N."/>
            <person name="Inman J."/>
            <person name="Hall N."/>
            <person name="Lorenzi H."/>
            <person name="Caler E."/>
        </authorList>
    </citation>
    <scope>NUCLEOTIDE SEQUENCE [LARGE SCALE GENOMIC DNA]</scope>
    <source>
        <strain evidence="1 2">IP1</strain>
    </source>
</reference>